<keyword evidence="7" id="KW-0653">Protein transport</keyword>
<keyword evidence="9" id="KW-1185">Reference proteome</keyword>
<dbReference type="Proteomes" id="UP000034681">
    <property type="component" value="Unassembled WGS sequence"/>
</dbReference>
<proteinExistence type="inferred from homology"/>
<keyword evidence="4 7" id="KW-0812">Transmembrane</keyword>
<comment type="similarity">
    <text evidence="2 7">Belongs to the ExbD/TolR family.</text>
</comment>
<dbReference type="Pfam" id="PF02472">
    <property type="entry name" value="ExbD"/>
    <property type="match status" value="1"/>
</dbReference>
<accession>A0A0M2Q2Q9</accession>
<sequence>MIDAIFAILAFFIISTLSLTKSEGLPVNLPPAATGQGQGDTPATVTIAPQGQVYLNREAVPVANLAQALETFRGDQPQILVILNADESVTHGVVVKVMDQVRQVEGARLAIATTQP</sequence>
<comment type="caution">
    <text evidence="8">The sequence shown here is derived from an EMBL/GenBank/DDBJ whole genome shotgun (WGS) entry which is preliminary data.</text>
</comment>
<evidence type="ECO:0000256" key="4">
    <source>
        <dbReference type="ARBA" id="ARBA00022692"/>
    </source>
</evidence>
<evidence type="ECO:0000256" key="6">
    <source>
        <dbReference type="ARBA" id="ARBA00023136"/>
    </source>
</evidence>
<evidence type="ECO:0000256" key="7">
    <source>
        <dbReference type="RuleBase" id="RU003879"/>
    </source>
</evidence>
<evidence type="ECO:0000313" key="8">
    <source>
        <dbReference type="EMBL" id="KKJ00877.1"/>
    </source>
</evidence>
<dbReference type="GO" id="GO:0005886">
    <property type="term" value="C:plasma membrane"/>
    <property type="evidence" value="ECO:0007669"/>
    <property type="project" value="UniProtKB-SubCell"/>
</dbReference>
<dbReference type="RefSeq" id="WP_044077491.1">
    <property type="nucleotide sequence ID" value="NZ_KB235944.1"/>
</dbReference>
<dbReference type="AlphaFoldDB" id="A0A0M2Q2Q9"/>
<dbReference type="GO" id="GO:0015031">
    <property type="term" value="P:protein transport"/>
    <property type="evidence" value="ECO:0007669"/>
    <property type="project" value="UniProtKB-KW"/>
</dbReference>
<comment type="subcellular location">
    <subcellularLocation>
        <location evidence="1">Cell membrane</location>
        <topology evidence="1">Single-pass membrane protein</topology>
    </subcellularLocation>
    <subcellularLocation>
        <location evidence="7">Cell membrane</location>
        <topology evidence="7">Single-pass type II membrane protein</topology>
    </subcellularLocation>
</comment>
<name>A0A0M2Q2Q9_PROHO</name>
<keyword evidence="6" id="KW-0472">Membrane</keyword>
<evidence type="ECO:0000256" key="1">
    <source>
        <dbReference type="ARBA" id="ARBA00004162"/>
    </source>
</evidence>
<evidence type="ECO:0000313" key="9">
    <source>
        <dbReference type="Proteomes" id="UP000034681"/>
    </source>
</evidence>
<keyword evidence="5" id="KW-1133">Transmembrane helix</keyword>
<dbReference type="eggNOG" id="COG0848">
    <property type="taxonomic scope" value="Bacteria"/>
</dbReference>
<dbReference type="EMBL" id="AJTX02000003">
    <property type="protein sequence ID" value="KKJ00877.1"/>
    <property type="molecule type" value="Genomic_DNA"/>
</dbReference>
<keyword evidence="7" id="KW-0813">Transport</keyword>
<protein>
    <submittedName>
        <fullName evidence="8">Biopolymer transporter ExbD</fullName>
    </submittedName>
</protein>
<evidence type="ECO:0000256" key="5">
    <source>
        <dbReference type="ARBA" id="ARBA00022989"/>
    </source>
</evidence>
<dbReference type="InterPro" id="IPR003400">
    <property type="entry name" value="ExbD"/>
</dbReference>
<dbReference type="PANTHER" id="PTHR30558:SF3">
    <property type="entry name" value="BIOPOLYMER TRANSPORT PROTEIN EXBD-RELATED"/>
    <property type="match status" value="1"/>
</dbReference>
<reference evidence="8" key="1">
    <citation type="submission" date="2012-04" db="EMBL/GenBank/DDBJ databases">
        <authorList>
            <person name="Borisov I.G."/>
            <person name="Ivanikova N.V."/>
            <person name="Pinevich A.V."/>
        </authorList>
    </citation>
    <scope>NUCLEOTIDE SEQUENCE [LARGE SCALE GENOMIC DNA]</scope>
    <source>
        <strain evidence="8">CALU 1027</strain>
    </source>
</reference>
<gene>
    <name evidence="8" type="ORF">PROH_06130</name>
</gene>
<evidence type="ECO:0000256" key="3">
    <source>
        <dbReference type="ARBA" id="ARBA00022475"/>
    </source>
</evidence>
<dbReference type="GO" id="GO:0022857">
    <property type="term" value="F:transmembrane transporter activity"/>
    <property type="evidence" value="ECO:0007669"/>
    <property type="project" value="InterPro"/>
</dbReference>
<evidence type="ECO:0000256" key="2">
    <source>
        <dbReference type="ARBA" id="ARBA00005811"/>
    </source>
</evidence>
<keyword evidence="3" id="KW-1003">Cell membrane</keyword>
<dbReference type="STRING" id="317619.GCA_000332315_04621"/>
<dbReference type="PANTHER" id="PTHR30558">
    <property type="entry name" value="EXBD MEMBRANE COMPONENT OF PMF-DRIVEN MACROMOLECULE IMPORT SYSTEM"/>
    <property type="match status" value="1"/>
</dbReference>
<dbReference type="Gene3D" id="3.30.420.270">
    <property type="match status" value="1"/>
</dbReference>
<organism evidence="8 9">
    <name type="scientific">Prochlorothrix hollandica PCC 9006 = CALU 1027</name>
    <dbReference type="NCBI Taxonomy" id="317619"/>
    <lineage>
        <taxon>Bacteria</taxon>
        <taxon>Bacillati</taxon>
        <taxon>Cyanobacteriota</taxon>
        <taxon>Cyanophyceae</taxon>
        <taxon>Prochlorotrichales</taxon>
        <taxon>Prochlorotrichaceae</taxon>
        <taxon>Prochlorothrix</taxon>
    </lineage>
</organism>